<feature type="domain" description="Rab-GAP TBC" evidence="3">
    <location>
        <begin position="71"/>
        <end position="254"/>
    </location>
</feature>
<dbReference type="Proteomes" id="UP000184073">
    <property type="component" value="Unassembled WGS sequence"/>
</dbReference>
<organism evidence="4 5">
    <name type="scientific">Aspergillus versicolor CBS 583.65</name>
    <dbReference type="NCBI Taxonomy" id="1036611"/>
    <lineage>
        <taxon>Eukaryota</taxon>
        <taxon>Fungi</taxon>
        <taxon>Dikarya</taxon>
        <taxon>Ascomycota</taxon>
        <taxon>Pezizomycotina</taxon>
        <taxon>Eurotiomycetes</taxon>
        <taxon>Eurotiomycetidae</taxon>
        <taxon>Eurotiales</taxon>
        <taxon>Aspergillaceae</taxon>
        <taxon>Aspergillus</taxon>
        <taxon>Aspergillus subgen. Nidulantes</taxon>
    </lineage>
</organism>
<dbReference type="VEuPathDB" id="FungiDB:ASPVEDRAFT_171984"/>
<evidence type="ECO:0000313" key="4">
    <source>
        <dbReference type="EMBL" id="OJJ04128.1"/>
    </source>
</evidence>
<dbReference type="InterPro" id="IPR035969">
    <property type="entry name" value="Rab-GAP_TBC_sf"/>
</dbReference>
<evidence type="ECO:0000256" key="2">
    <source>
        <dbReference type="SAM" id="MobiDB-lite"/>
    </source>
</evidence>
<dbReference type="PANTHER" id="PTHR20913:SF7">
    <property type="entry name" value="RE60063P"/>
    <property type="match status" value="1"/>
</dbReference>
<dbReference type="PANTHER" id="PTHR20913">
    <property type="entry name" value="TBC1 DOMAIN FAMILY MEMBER 20/GTPASE"/>
    <property type="match status" value="1"/>
</dbReference>
<keyword evidence="1" id="KW-0343">GTPase activation</keyword>
<dbReference type="Pfam" id="PF00566">
    <property type="entry name" value="RabGAP-TBC"/>
    <property type="match status" value="1"/>
</dbReference>
<protein>
    <recommendedName>
        <fullName evidence="3">Rab-GAP TBC domain-containing protein</fullName>
    </recommendedName>
</protein>
<dbReference type="STRING" id="1036611.A0A1L9PRE6"/>
<name>A0A1L9PRE6_ASPVE</name>
<gene>
    <name evidence="4" type="ORF">ASPVEDRAFT_171984</name>
</gene>
<dbReference type="GO" id="GO:0005096">
    <property type="term" value="F:GTPase activator activity"/>
    <property type="evidence" value="ECO:0007669"/>
    <property type="project" value="UniProtKB-KW"/>
</dbReference>
<reference evidence="5" key="1">
    <citation type="journal article" date="2017" name="Genome Biol.">
        <title>Comparative genomics reveals high biological diversity and specific adaptations in the industrially and medically important fungal genus Aspergillus.</title>
        <authorList>
            <person name="de Vries R.P."/>
            <person name="Riley R."/>
            <person name="Wiebenga A."/>
            <person name="Aguilar-Osorio G."/>
            <person name="Amillis S."/>
            <person name="Uchima C.A."/>
            <person name="Anderluh G."/>
            <person name="Asadollahi M."/>
            <person name="Askin M."/>
            <person name="Barry K."/>
            <person name="Battaglia E."/>
            <person name="Bayram O."/>
            <person name="Benocci T."/>
            <person name="Braus-Stromeyer S.A."/>
            <person name="Caldana C."/>
            <person name="Canovas D."/>
            <person name="Cerqueira G.C."/>
            <person name="Chen F."/>
            <person name="Chen W."/>
            <person name="Choi C."/>
            <person name="Clum A."/>
            <person name="Dos Santos R.A."/>
            <person name="Damasio A.R."/>
            <person name="Diallinas G."/>
            <person name="Emri T."/>
            <person name="Fekete E."/>
            <person name="Flipphi M."/>
            <person name="Freyberg S."/>
            <person name="Gallo A."/>
            <person name="Gournas C."/>
            <person name="Habgood R."/>
            <person name="Hainaut M."/>
            <person name="Harispe M.L."/>
            <person name="Henrissat B."/>
            <person name="Hilden K.S."/>
            <person name="Hope R."/>
            <person name="Hossain A."/>
            <person name="Karabika E."/>
            <person name="Karaffa L."/>
            <person name="Karanyi Z."/>
            <person name="Krasevec N."/>
            <person name="Kuo A."/>
            <person name="Kusch H."/>
            <person name="LaButti K."/>
            <person name="Lagendijk E.L."/>
            <person name="Lapidus A."/>
            <person name="Levasseur A."/>
            <person name="Lindquist E."/>
            <person name="Lipzen A."/>
            <person name="Logrieco A.F."/>
            <person name="MacCabe A."/>
            <person name="Maekelae M.R."/>
            <person name="Malavazi I."/>
            <person name="Melin P."/>
            <person name="Meyer V."/>
            <person name="Mielnichuk N."/>
            <person name="Miskei M."/>
            <person name="Molnar A.P."/>
            <person name="Mule G."/>
            <person name="Ngan C.Y."/>
            <person name="Orejas M."/>
            <person name="Orosz E."/>
            <person name="Ouedraogo J.P."/>
            <person name="Overkamp K.M."/>
            <person name="Park H.-S."/>
            <person name="Perrone G."/>
            <person name="Piumi F."/>
            <person name="Punt P.J."/>
            <person name="Ram A.F."/>
            <person name="Ramon A."/>
            <person name="Rauscher S."/>
            <person name="Record E."/>
            <person name="Riano-Pachon D.M."/>
            <person name="Robert V."/>
            <person name="Roehrig J."/>
            <person name="Ruller R."/>
            <person name="Salamov A."/>
            <person name="Salih N.S."/>
            <person name="Samson R.A."/>
            <person name="Sandor E."/>
            <person name="Sanguinetti M."/>
            <person name="Schuetze T."/>
            <person name="Sepcic K."/>
            <person name="Shelest E."/>
            <person name="Sherlock G."/>
            <person name="Sophianopoulou V."/>
            <person name="Squina F.M."/>
            <person name="Sun H."/>
            <person name="Susca A."/>
            <person name="Todd R.B."/>
            <person name="Tsang A."/>
            <person name="Unkles S.E."/>
            <person name="van de Wiele N."/>
            <person name="van Rossen-Uffink D."/>
            <person name="Oliveira J.V."/>
            <person name="Vesth T.C."/>
            <person name="Visser J."/>
            <person name="Yu J.-H."/>
            <person name="Zhou M."/>
            <person name="Andersen M.R."/>
            <person name="Archer D.B."/>
            <person name="Baker S.E."/>
            <person name="Benoit I."/>
            <person name="Brakhage A.A."/>
            <person name="Braus G.H."/>
            <person name="Fischer R."/>
            <person name="Frisvad J.C."/>
            <person name="Goldman G.H."/>
            <person name="Houbraken J."/>
            <person name="Oakley B."/>
            <person name="Pocsi I."/>
            <person name="Scazzocchio C."/>
            <person name="Seiboth B."/>
            <person name="vanKuyk P.A."/>
            <person name="Wortman J."/>
            <person name="Dyer P.S."/>
            <person name="Grigoriev I.V."/>
        </authorList>
    </citation>
    <scope>NUCLEOTIDE SEQUENCE [LARGE SCALE GENOMIC DNA]</scope>
    <source>
        <strain evidence="5">CBS 583.65</strain>
    </source>
</reference>
<dbReference type="Gene3D" id="1.10.8.1310">
    <property type="match status" value="1"/>
</dbReference>
<dbReference type="Gene3D" id="1.10.472.80">
    <property type="entry name" value="Ypt/Rab-GAP domain of gyp1p, domain 3"/>
    <property type="match status" value="1"/>
</dbReference>
<dbReference type="InterPro" id="IPR045913">
    <property type="entry name" value="TBC20/Gyp8-like"/>
</dbReference>
<dbReference type="InterPro" id="IPR000195">
    <property type="entry name" value="Rab-GAP-TBC_dom"/>
</dbReference>
<dbReference type="SMART" id="SM00164">
    <property type="entry name" value="TBC"/>
    <property type="match status" value="1"/>
</dbReference>
<proteinExistence type="predicted"/>
<dbReference type="GO" id="GO:0006888">
    <property type="term" value="P:endoplasmic reticulum to Golgi vesicle-mediated transport"/>
    <property type="evidence" value="ECO:0007669"/>
    <property type="project" value="TreeGrafter"/>
</dbReference>
<dbReference type="AlphaFoldDB" id="A0A1L9PRE6"/>
<feature type="compositionally biased region" description="Basic and acidic residues" evidence="2">
    <location>
        <begin position="19"/>
        <end position="45"/>
    </location>
</feature>
<dbReference type="PROSITE" id="PS50086">
    <property type="entry name" value="TBC_RABGAP"/>
    <property type="match status" value="1"/>
</dbReference>
<accession>A0A1L9PRE6</accession>
<dbReference type="FunFam" id="1.10.8.1310:FF:000001">
    <property type="entry name" value="TBC1 domain family, member 20"/>
    <property type="match status" value="1"/>
</dbReference>
<feature type="compositionally biased region" description="Polar residues" evidence="2">
    <location>
        <begin position="9"/>
        <end position="18"/>
    </location>
</feature>
<dbReference type="FunFam" id="1.10.472.80:FF:000060">
    <property type="entry name" value="TBC domain protein, putative"/>
    <property type="match status" value="1"/>
</dbReference>
<evidence type="ECO:0000259" key="3">
    <source>
        <dbReference type="PROSITE" id="PS50086"/>
    </source>
</evidence>
<dbReference type="SUPFAM" id="SSF47923">
    <property type="entry name" value="Ypt/Rab-GAP domain of gyp1p"/>
    <property type="match status" value="2"/>
</dbReference>
<evidence type="ECO:0000313" key="5">
    <source>
        <dbReference type="Proteomes" id="UP000184073"/>
    </source>
</evidence>
<keyword evidence="5" id="KW-1185">Reference proteome</keyword>
<sequence length="421" mass="48170">MTDIHNPPRTRSVSSKNQTSEKEFDAMTDDSMRSSETQSAHDSEKAEAIRRACDFRDIDALVSHATSEGGLLKDELRRLAWPILLQYDESTQSILSPDSDLSPHRDEEQVRLDVNRSFVYYPECSDDVLSSKKNELSRVIKRVLRNYPMLSYFQGYHDIVQVLLLVLGEDESAPAVARLSMLRIRDYMLPSLSPAVKHLQLIPAIIQKADKALHQRLSGIRPFFALSATLTLYAHDIQEYSDIARLFDFFLAWEPVVSIYLFAAIVLSRRKELLEIPEDEPEMLHYTLSKLPQPLDLEGLISRAVQLFHDYPPESLPSGAWRGIPWCSVLKTTRDGSRTLSTGAAVQLFHKQTEHLRSEERREKFIGFLWSHRRTIGSVAVAVFVGAMSVWLRKKGLDNSILSYFDRFRMAFQGHLQSVFD</sequence>
<feature type="region of interest" description="Disordered" evidence="2">
    <location>
        <begin position="1"/>
        <end position="45"/>
    </location>
</feature>
<dbReference type="OrthoDB" id="206700at2759"/>
<dbReference type="GeneID" id="63724226"/>
<dbReference type="EMBL" id="KV878131">
    <property type="protein sequence ID" value="OJJ04128.1"/>
    <property type="molecule type" value="Genomic_DNA"/>
</dbReference>
<dbReference type="RefSeq" id="XP_040669890.1">
    <property type="nucleotide sequence ID" value="XM_040808715.1"/>
</dbReference>
<dbReference type="GO" id="GO:0005789">
    <property type="term" value="C:endoplasmic reticulum membrane"/>
    <property type="evidence" value="ECO:0007669"/>
    <property type="project" value="TreeGrafter"/>
</dbReference>
<evidence type="ECO:0000256" key="1">
    <source>
        <dbReference type="ARBA" id="ARBA00022468"/>
    </source>
</evidence>